<name>M6GVX0_LEPIR</name>
<evidence type="ECO:0000256" key="2">
    <source>
        <dbReference type="ARBA" id="ARBA00022475"/>
    </source>
</evidence>
<reference evidence="8 9" key="1">
    <citation type="submission" date="2013-01" db="EMBL/GenBank/DDBJ databases">
        <authorList>
            <person name="Harkins D.M."/>
            <person name="Durkin A.S."/>
            <person name="Brinkac L.M."/>
            <person name="Haft D.H."/>
            <person name="Selengut J.D."/>
            <person name="Sanka R."/>
            <person name="DePew J."/>
            <person name="Purushe J."/>
            <person name="Hospenthal D.R."/>
            <person name="Murray C.K."/>
            <person name="Pimentel G."/>
            <person name="Wasfy M."/>
            <person name="Parker T."/>
            <person name="Miller R.S."/>
            <person name="Vinetz J.M."/>
            <person name="Sutton G.G."/>
            <person name="Nierman W.C."/>
            <person name="Fouts D.E."/>
        </authorList>
    </citation>
    <scope>NUCLEOTIDE SEQUENCE [LARGE SCALE GENOMIC DNA]</scope>
    <source>
        <strain evidence="8 9">2006001854</strain>
    </source>
</reference>
<keyword evidence="2" id="KW-1003">Cell membrane</keyword>
<dbReference type="PANTHER" id="PTHR30287:SF2">
    <property type="entry name" value="BLL1001 PROTEIN"/>
    <property type="match status" value="1"/>
</dbReference>
<protein>
    <submittedName>
        <fullName evidence="8">Efflux ABC transporter, permease protein</fullName>
    </submittedName>
</protein>
<dbReference type="Proteomes" id="UP000012128">
    <property type="component" value="Unassembled WGS sequence"/>
</dbReference>
<comment type="caution">
    <text evidence="8">The sequence shown here is derived from an EMBL/GenBank/DDBJ whole genome shotgun (WGS) entry which is preliminary data.</text>
</comment>
<evidence type="ECO:0000313" key="8">
    <source>
        <dbReference type="EMBL" id="EMM83016.1"/>
    </source>
</evidence>
<feature type="transmembrane region" description="Helical" evidence="6">
    <location>
        <begin position="114"/>
        <end position="144"/>
    </location>
</feature>
<evidence type="ECO:0000313" key="9">
    <source>
        <dbReference type="Proteomes" id="UP000012128"/>
    </source>
</evidence>
<accession>M6GVX0</accession>
<evidence type="ECO:0000256" key="3">
    <source>
        <dbReference type="ARBA" id="ARBA00022692"/>
    </source>
</evidence>
<sequence>MDIKSYKRFFDLSAYNSIKIFLKKDSNSKDVEKSISQILEKNPNLKLFNTKELKELYTEGVNKVFGVLETLKITALIIAMLSLISSLFHNLISKKNTLGILKYLGADQRQLGKILLTESIFITIVSVCFGILLAFFLSPIVLYVVNKNAFGWTLKFTVSPEIPIFFLVLSPILGVFSCLVPLYTLQKLSFRISQE</sequence>
<keyword evidence="5 6" id="KW-0472">Membrane</keyword>
<evidence type="ECO:0000256" key="1">
    <source>
        <dbReference type="ARBA" id="ARBA00004651"/>
    </source>
</evidence>
<evidence type="ECO:0000256" key="5">
    <source>
        <dbReference type="ARBA" id="ARBA00023136"/>
    </source>
</evidence>
<dbReference type="InterPro" id="IPR003838">
    <property type="entry name" value="ABC3_permease_C"/>
</dbReference>
<dbReference type="InterPro" id="IPR038766">
    <property type="entry name" value="Membrane_comp_ABC_pdt"/>
</dbReference>
<organism evidence="8 9">
    <name type="scientific">Leptospira interrogans str. 2006001854</name>
    <dbReference type="NCBI Taxonomy" id="1001590"/>
    <lineage>
        <taxon>Bacteria</taxon>
        <taxon>Pseudomonadati</taxon>
        <taxon>Spirochaetota</taxon>
        <taxon>Spirochaetia</taxon>
        <taxon>Leptospirales</taxon>
        <taxon>Leptospiraceae</taxon>
        <taxon>Leptospira</taxon>
    </lineage>
</organism>
<dbReference type="Pfam" id="PF02687">
    <property type="entry name" value="FtsX"/>
    <property type="match status" value="1"/>
</dbReference>
<dbReference type="AlphaFoldDB" id="M6GVX0"/>
<dbReference type="PANTHER" id="PTHR30287">
    <property type="entry name" value="MEMBRANE COMPONENT OF PREDICTED ABC SUPERFAMILY METABOLITE UPTAKE TRANSPORTER"/>
    <property type="match status" value="1"/>
</dbReference>
<evidence type="ECO:0000256" key="6">
    <source>
        <dbReference type="SAM" id="Phobius"/>
    </source>
</evidence>
<feature type="transmembrane region" description="Helical" evidence="6">
    <location>
        <begin position="164"/>
        <end position="185"/>
    </location>
</feature>
<gene>
    <name evidence="8" type="ORF">LEP1GSC037_3803</name>
</gene>
<comment type="subcellular location">
    <subcellularLocation>
        <location evidence="1">Cell membrane</location>
        <topology evidence="1">Multi-pass membrane protein</topology>
    </subcellularLocation>
</comment>
<proteinExistence type="predicted"/>
<feature type="transmembrane region" description="Helical" evidence="6">
    <location>
        <begin position="73"/>
        <end position="93"/>
    </location>
</feature>
<feature type="domain" description="ABC3 transporter permease C-terminal" evidence="7">
    <location>
        <begin position="74"/>
        <end position="188"/>
    </location>
</feature>
<evidence type="ECO:0000259" key="7">
    <source>
        <dbReference type="Pfam" id="PF02687"/>
    </source>
</evidence>
<dbReference type="EMBL" id="AFLW02000070">
    <property type="protein sequence ID" value="EMM83016.1"/>
    <property type="molecule type" value="Genomic_DNA"/>
</dbReference>
<keyword evidence="4 6" id="KW-1133">Transmembrane helix</keyword>
<dbReference type="GO" id="GO:0005886">
    <property type="term" value="C:plasma membrane"/>
    <property type="evidence" value="ECO:0007669"/>
    <property type="project" value="UniProtKB-SubCell"/>
</dbReference>
<evidence type="ECO:0000256" key="4">
    <source>
        <dbReference type="ARBA" id="ARBA00022989"/>
    </source>
</evidence>
<keyword evidence="3 6" id="KW-0812">Transmembrane</keyword>